<organism evidence="1">
    <name type="scientific">Marseillevirus LCMAC103</name>
    <dbReference type="NCBI Taxonomy" id="2506604"/>
    <lineage>
        <taxon>Viruses</taxon>
        <taxon>Varidnaviria</taxon>
        <taxon>Bamfordvirae</taxon>
        <taxon>Nucleocytoviricota</taxon>
        <taxon>Megaviricetes</taxon>
        <taxon>Pimascovirales</taxon>
        <taxon>Pimascovirales incertae sedis</taxon>
        <taxon>Marseilleviridae</taxon>
    </lineage>
</organism>
<name>A0A481YUS2_9VIRU</name>
<proteinExistence type="predicted"/>
<evidence type="ECO:0000313" key="1">
    <source>
        <dbReference type="EMBL" id="QBK86780.1"/>
    </source>
</evidence>
<protein>
    <submittedName>
        <fullName evidence="1">Uncharacterized protein</fullName>
    </submittedName>
</protein>
<gene>
    <name evidence="1" type="ORF">LCMAC103_01120</name>
</gene>
<accession>A0A481YUS2</accession>
<sequence>MRQQFLGCAVANLETLCARARGVVQEGVALGRRGVRDDNRDNVDGVRSRQDGCQFGCEQHWSCILVGLSDVER</sequence>
<dbReference type="EMBL" id="MK500336">
    <property type="protein sequence ID" value="QBK86780.1"/>
    <property type="molecule type" value="Genomic_DNA"/>
</dbReference>
<reference evidence="1" key="1">
    <citation type="journal article" date="2019" name="MBio">
        <title>Virus Genomes from Deep Sea Sediments Expand the Ocean Megavirome and Support Independent Origins of Viral Gigantism.</title>
        <authorList>
            <person name="Backstrom D."/>
            <person name="Yutin N."/>
            <person name="Jorgensen S.L."/>
            <person name="Dharamshi J."/>
            <person name="Homa F."/>
            <person name="Zaremba-Niedwiedzka K."/>
            <person name="Spang A."/>
            <person name="Wolf Y.I."/>
            <person name="Koonin E.V."/>
            <person name="Ettema T.J."/>
        </authorList>
    </citation>
    <scope>NUCLEOTIDE SEQUENCE</scope>
</reference>